<dbReference type="EMBL" id="JAERTX010000020">
    <property type="protein sequence ID" value="MBM9461640.1"/>
    <property type="molecule type" value="Genomic_DNA"/>
</dbReference>
<organism evidence="3 4">
    <name type="scientific">Nocardioides faecalis</name>
    <dbReference type="NCBI Taxonomy" id="2803858"/>
    <lineage>
        <taxon>Bacteria</taxon>
        <taxon>Bacillati</taxon>
        <taxon>Actinomycetota</taxon>
        <taxon>Actinomycetes</taxon>
        <taxon>Propionibacteriales</taxon>
        <taxon>Nocardioidaceae</taxon>
        <taxon>Nocardioides</taxon>
    </lineage>
</organism>
<dbReference type="Proteomes" id="UP000663791">
    <property type="component" value="Unassembled WGS sequence"/>
</dbReference>
<keyword evidence="2" id="KW-0472">Membrane</keyword>
<dbReference type="AlphaFoldDB" id="A0A938YC52"/>
<keyword evidence="2" id="KW-0812">Transmembrane</keyword>
<reference evidence="3" key="1">
    <citation type="submission" date="2021-01" db="EMBL/GenBank/DDBJ databases">
        <title>Novel species in genus Nocardioides.</title>
        <authorList>
            <person name="Zhang G."/>
        </authorList>
    </citation>
    <scope>NUCLEOTIDE SEQUENCE</scope>
    <source>
        <strain evidence="3">Zg-536</strain>
    </source>
</reference>
<keyword evidence="2" id="KW-1133">Transmembrane helix</keyword>
<feature type="transmembrane region" description="Helical" evidence="2">
    <location>
        <begin position="102"/>
        <end position="124"/>
    </location>
</feature>
<protein>
    <submittedName>
        <fullName evidence="3">Phage holin family protein</fullName>
    </submittedName>
</protein>
<feature type="region of interest" description="Disordered" evidence="1">
    <location>
        <begin position="1"/>
        <end position="30"/>
    </location>
</feature>
<evidence type="ECO:0000313" key="4">
    <source>
        <dbReference type="Proteomes" id="UP000663791"/>
    </source>
</evidence>
<evidence type="ECO:0000256" key="2">
    <source>
        <dbReference type="SAM" id="Phobius"/>
    </source>
</evidence>
<keyword evidence="4" id="KW-1185">Reference proteome</keyword>
<sequence>MTEPQGPTPGAPPYAEPPPEGPAGTHATSEGRSLGDLVGDIANDLTTLVRQEIELAKTEIKAEASKAGKGVGLFGGAGVAGHLALIFLSFALLFLLDTWMHAAWAALIVGALWVIAAGVMALTGRKELKAVNPKLETTQKTLKEDAEWARDLKNG</sequence>
<accession>A0A938YC52</accession>
<dbReference type="InterPro" id="IPR009937">
    <property type="entry name" value="Phage_holin_3_6"/>
</dbReference>
<dbReference type="Pfam" id="PF07332">
    <property type="entry name" value="Phage_holin_3_6"/>
    <property type="match status" value="1"/>
</dbReference>
<dbReference type="RefSeq" id="WP_205292954.1">
    <property type="nucleotide sequence ID" value="NZ_CP074406.1"/>
</dbReference>
<evidence type="ECO:0000313" key="3">
    <source>
        <dbReference type="EMBL" id="MBM9461640.1"/>
    </source>
</evidence>
<feature type="compositionally biased region" description="Pro residues" evidence="1">
    <location>
        <begin position="1"/>
        <end position="21"/>
    </location>
</feature>
<evidence type="ECO:0000256" key="1">
    <source>
        <dbReference type="SAM" id="MobiDB-lite"/>
    </source>
</evidence>
<feature type="transmembrane region" description="Helical" evidence="2">
    <location>
        <begin position="71"/>
        <end position="96"/>
    </location>
</feature>
<comment type="caution">
    <text evidence="3">The sequence shown here is derived from an EMBL/GenBank/DDBJ whole genome shotgun (WGS) entry which is preliminary data.</text>
</comment>
<proteinExistence type="predicted"/>
<gene>
    <name evidence="3" type="ORF">JK386_17200</name>
</gene>
<name>A0A938YC52_9ACTN</name>